<keyword evidence="2" id="KW-1185">Reference proteome</keyword>
<feature type="non-terminal residue" evidence="1">
    <location>
        <position position="204"/>
    </location>
</feature>
<dbReference type="OrthoDB" id="3041043at2759"/>
<feature type="non-terminal residue" evidence="1">
    <location>
        <position position="1"/>
    </location>
</feature>
<evidence type="ECO:0000313" key="1">
    <source>
        <dbReference type="EMBL" id="THU94565.1"/>
    </source>
</evidence>
<gene>
    <name evidence="1" type="ORF">K435DRAFT_603331</name>
</gene>
<name>A0A4V4HFE0_DENBC</name>
<accession>A0A4V4HFE0</accession>
<sequence>RYFLQHELVPFFNMQEDTGVVVSGSTVLQFFTGCQWESDLDLYVLLSGCRSAGMFILSCNYRFFPGSDQDSDFTVAMDDVFISSVAIGAPSDYDARGIVTVFNFKRGNKTIQLVACRSSIVEVILGFHSTCVMNFATRDYAISLFPFASLVSQVSLVNTAAEIDASKALTKYTGRGWSMLTVPGCTEFLTIGSELGQNVRFPGD</sequence>
<dbReference type="Proteomes" id="UP000297245">
    <property type="component" value="Unassembled WGS sequence"/>
</dbReference>
<dbReference type="AlphaFoldDB" id="A0A4V4HFE0"/>
<reference evidence="1 2" key="1">
    <citation type="journal article" date="2019" name="Nat. Ecol. Evol.">
        <title>Megaphylogeny resolves global patterns of mushroom evolution.</title>
        <authorList>
            <person name="Varga T."/>
            <person name="Krizsan K."/>
            <person name="Foldi C."/>
            <person name="Dima B."/>
            <person name="Sanchez-Garcia M."/>
            <person name="Sanchez-Ramirez S."/>
            <person name="Szollosi G.J."/>
            <person name="Szarkandi J.G."/>
            <person name="Papp V."/>
            <person name="Albert L."/>
            <person name="Andreopoulos W."/>
            <person name="Angelini C."/>
            <person name="Antonin V."/>
            <person name="Barry K.W."/>
            <person name="Bougher N.L."/>
            <person name="Buchanan P."/>
            <person name="Buyck B."/>
            <person name="Bense V."/>
            <person name="Catcheside P."/>
            <person name="Chovatia M."/>
            <person name="Cooper J."/>
            <person name="Damon W."/>
            <person name="Desjardin D."/>
            <person name="Finy P."/>
            <person name="Geml J."/>
            <person name="Haridas S."/>
            <person name="Hughes K."/>
            <person name="Justo A."/>
            <person name="Karasinski D."/>
            <person name="Kautmanova I."/>
            <person name="Kiss B."/>
            <person name="Kocsube S."/>
            <person name="Kotiranta H."/>
            <person name="LaButti K.M."/>
            <person name="Lechner B.E."/>
            <person name="Liimatainen K."/>
            <person name="Lipzen A."/>
            <person name="Lukacs Z."/>
            <person name="Mihaltcheva S."/>
            <person name="Morgado L.N."/>
            <person name="Niskanen T."/>
            <person name="Noordeloos M.E."/>
            <person name="Ohm R.A."/>
            <person name="Ortiz-Santana B."/>
            <person name="Ovrebo C."/>
            <person name="Racz N."/>
            <person name="Riley R."/>
            <person name="Savchenko A."/>
            <person name="Shiryaev A."/>
            <person name="Soop K."/>
            <person name="Spirin V."/>
            <person name="Szebenyi C."/>
            <person name="Tomsovsky M."/>
            <person name="Tulloss R.E."/>
            <person name="Uehling J."/>
            <person name="Grigoriev I.V."/>
            <person name="Vagvolgyi C."/>
            <person name="Papp T."/>
            <person name="Martin F.M."/>
            <person name="Miettinen O."/>
            <person name="Hibbett D.S."/>
            <person name="Nagy L.G."/>
        </authorList>
    </citation>
    <scope>NUCLEOTIDE SEQUENCE [LARGE SCALE GENOMIC DNA]</scope>
    <source>
        <strain evidence="1 2">CBS 962.96</strain>
    </source>
</reference>
<protein>
    <submittedName>
        <fullName evidence="1">Uncharacterized protein</fullName>
    </submittedName>
</protein>
<proteinExistence type="predicted"/>
<evidence type="ECO:0000313" key="2">
    <source>
        <dbReference type="Proteomes" id="UP000297245"/>
    </source>
</evidence>
<organism evidence="1 2">
    <name type="scientific">Dendrothele bispora (strain CBS 962.96)</name>
    <dbReference type="NCBI Taxonomy" id="1314807"/>
    <lineage>
        <taxon>Eukaryota</taxon>
        <taxon>Fungi</taxon>
        <taxon>Dikarya</taxon>
        <taxon>Basidiomycota</taxon>
        <taxon>Agaricomycotina</taxon>
        <taxon>Agaricomycetes</taxon>
        <taxon>Agaricomycetidae</taxon>
        <taxon>Agaricales</taxon>
        <taxon>Agaricales incertae sedis</taxon>
        <taxon>Dendrothele</taxon>
    </lineage>
</organism>
<dbReference type="EMBL" id="ML179221">
    <property type="protein sequence ID" value="THU94565.1"/>
    <property type="molecule type" value="Genomic_DNA"/>
</dbReference>